<dbReference type="EMBL" id="JBEPLU010000001">
    <property type="protein sequence ID" value="MET3525989.1"/>
    <property type="molecule type" value="Genomic_DNA"/>
</dbReference>
<proteinExistence type="predicted"/>
<protein>
    <recommendedName>
        <fullName evidence="3">SpoVT-AbrB domain-containing protein</fullName>
    </recommendedName>
</protein>
<evidence type="ECO:0008006" key="3">
    <source>
        <dbReference type="Google" id="ProtNLM"/>
    </source>
</evidence>
<gene>
    <name evidence="1" type="ORF">ABID41_001084</name>
</gene>
<dbReference type="RefSeq" id="WP_354297264.1">
    <property type="nucleotide sequence ID" value="NZ_JBEPLU010000001.1"/>
</dbReference>
<comment type="caution">
    <text evidence="1">The sequence shown here is derived from an EMBL/GenBank/DDBJ whole genome shotgun (WGS) entry which is preliminary data.</text>
</comment>
<keyword evidence="2" id="KW-1185">Reference proteome</keyword>
<evidence type="ECO:0000313" key="2">
    <source>
        <dbReference type="Proteomes" id="UP001549110"/>
    </source>
</evidence>
<evidence type="ECO:0000313" key="1">
    <source>
        <dbReference type="EMBL" id="MET3525989.1"/>
    </source>
</evidence>
<name>A0ABV2EG35_9CAUL</name>
<reference evidence="1 2" key="1">
    <citation type="submission" date="2024-06" db="EMBL/GenBank/DDBJ databases">
        <title>Genomic Encyclopedia of Type Strains, Phase IV (KMG-IV): sequencing the most valuable type-strain genomes for metagenomic binning, comparative biology and taxonomic classification.</title>
        <authorList>
            <person name="Goeker M."/>
        </authorList>
    </citation>
    <scope>NUCLEOTIDE SEQUENCE [LARGE SCALE GENOMIC DNA]</scope>
    <source>
        <strain evidence="1 2">DSM 17809</strain>
    </source>
</reference>
<organism evidence="1 2">
    <name type="scientific">Phenylobacterium koreense</name>
    <dbReference type="NCBI Taxonomy" id="266125"/>
    <lineage>
        <taxon>Bacteria</taxon>
        <taxon>Pseudomonadati</taxon>
        <taxon>Pseudomonadota</taxon>
        <taxon>Alphaproteobacteria</taxon>
        <taxon>Caulobacterales</taxon>
        <taxon>Caulobacteraceae</taxon>
        <taxon>Phenylobacterium</taxon>
    </lineage>
</organism>
<sequence length="162" mass="17507">MSNFDRLIEGRTSVSAKIRALHEAGIAGKEIANFLGVKENHVYSTISRDRARRKNANVSDCGDVNVAGMTRAVGDQPALDDEEVVMVASVNEQGELVLSPQVTQALGLVNKEQVVVFVRPGELRLMSRAKAVERLQESVRRAAPAEAALASALLKVDADTRK</sequence>
<accession>A0ABV2EG35</accession>
<dbReference type="Proteomes" id="UP001549110">
    <property type="component" value="Unassembled WGS sequence"/>
</dbReference>